<keyword evidence="6 16" id="KW-0418">Kinase</keyword>
<dbReference type="InterPro" id="IPR011009">
    <property type="entry name" value="Kinase-like_dom_sf"/>
</dbReference>
<dbReference type="PROSITE" id="PS00108">
    <property type="entry name" value="PROTEIN_KINASE_ST"/>
    <property type="match status" value="1"/>
</dbReference>
<dbReference type="InterPro" id="IPR017441">
    <property type="entry name" value="Protein_kinase_ATP_BS"/>
</dbReference>
<dbReference type="GO" id="GO:0005524">
    <property type="term" value="F:ATP binding"/>
    <property type="evidence" value="ECO:0007669"/>
    <property type="project" value="UniProtKB-UniRule"/>
</dbReference>
<dbReference type="Pfam" id="PF08276">
    <property type="entry name" value="PAN_2"/>
    <property type="match status" value="1"/>
</dbReference>
<feature type="domain" description="Apple" evidence="15">
    <location>
        <begin position="142"/>
        <end position="226"/>
    </location>
</feature>
<dbReference type="PROSITE" id="PS50011">
    <property type="entry name" value="PROTEIN_KINASE_DOM"/>
    <property type="match status" value="1"/>
</dbReference>
<feature type="compositionally biased region" description="Low complexity" evidence="12">
    <location>
        <begin position="614"/>
        <end position="626"/>
    </location>
</feature>
<feature type="transmembrane region" description="Helical" evidence="13">
    <location>
        <begin position="244"/>
        <end position="267"/>
    </location>
</feature>
<evidence type="ECO:0000259" key="14">
    <source>
        <dbReference type="PROSITE" id="PS50011"/>
    </source>
</evidence>
<evidence type="ECO:0000256" key="13">
    <source>
        <dbReference type="SAM" id="Phobius"/>
    </source>
</evidence>
<keyword evidence="4" id="KW-0732">Signal</keyword>
<keyword evidence="9 13" id="KW-0472">Membrane</keyword>
<dbReference type="Proteomes" id="UP001327560">
    <property type="component" value="Chromosome 7"/>
</dbReference>
<keyword evidence="10" id="KW-1015">Disulfide bond</keyword>
<evidence type="ECO:0000256" key="3">
    <source>
        <dbReference type="ARBA" id="ARBA00022692"/>
    </source>
</evidence>
<dbReference type="FunFam" id="3.30.200.20:FF:000250">
    <property type="entry name" value="Serine/threonine-protein kinase"/>
    <property type="match status" value="1"/>
</dbReference>
<dbReference type="SMART" id="SM00220">
    <property type="entry name" value="S_TKc"/>
    <property type="match status" value="1"/>
</dbReference>
<dbReference type="Gene3D" id="3.30.200.20">
    <property type="entry name" value="Phosphorylase Kinase, domain 1"/>
    <property type="match status" value="1"/>
</dbReference>
<protein>
    <submittedName>
        <fullName evidence="16">G-type lectin S-receptor-like serine/threonine-protein kinase</fullName>
    </submittedName>
</protein>
<name>A0AAQ3KVI9_9LILI</name>
<dbReference type="InterPro" id="IPR008271">
    <property type="entry name" value="Ser/Thr_kinase_AS"/>
</dbReference>
<dbReference type="GO" id="GO:0004672">
    <property type="term" value="F:protein kinase activity"/>
    <property type="evidence" value="ECO:0007669"/>
    <property type="project" value="InterPro"/>
</dbReference>
<evidence type="ECO:0000256" key="7">
    <source>
        <dbReference type="ARBA" id="ARBA00022840"/>
    </source>
</evidence>
<evidence type="ECO:0000259" key="15">
    <source>
        <dbReference type="PROSITE" id="PS50948"/>
    </source>
</evidence>
<keyword evidence="2" id="KW-0808">Transferase</keyword>
<evidence type="ECO:0000256" key="8">
    <source>
        <dbReference type="ARBA" id="ARBA00022989"/>
    </source>
</evidence>
<feature type="region of interest" description="Disordered" evidence="12">
    <location>
        <begin position="601"/>
        <end position="626"/>
    </location>
</feature>
<accession>A0AAQ3KVI9</accession>
<dbReference type="AlphaFoldDB" id="A0AAQ3KVI9"/>
<dbReference type="SUPFAM" id="SSF56112">
    <property type="entry name" value="Protein kinase-like (PK-like)"/>
    <property type="match status" value="1"/>
</dbReference>
<dbReference type="FunFam" id="1.10.510.10:FF:000227">
    <property type="entry name" value="Serine/threonine-protein kinase"/>
    <property type="match status" value="1"/>
</dbReference>
<evidence type="ECO:0000313" key="17">
    <source>
        <dbReference type="Proteomes" id="UP001327560"/>
    </source>
</evidence>
<evidence type="ECO:0000256" key="1">
    <source>
        <dbReference type="ARBA" id="ARBA00004167"/>
    </source>
</evidence>
<dbReference type="CDD" id="cd14066">
    <property type="entry name" value="STKc_IRAK"/>
    <property type="match status" value="1"/>
</dbReference>
<dbReference type="PROSITE" id="PS50948">
    <property type="entry name" value="PAN"/>
    <property type="match status" value="1"/>
</dbReference>
<proteinExistence type="predicted"/>
<dbReference type="Gene3D" id="1.10.510.10">
    <property type="entry name" value="Transferase(Phosphotransferase) domain 1"/>
    <property type="match status" value="1"/>
</dbReference>
<dbReference type="InterPro" id="IPR000858">
    <property type="entry name" value="S_locus_glycoprot_dom"/>
</dbReference>
<dbReference type="Pfam" id="PF00954">
    <property type="entry name" value="S_locus_glycop"/>
    <property type="match status" value="1"/>
</dbReference>
<keyword evidence="5 11" id="KW-0547">Nucleotide-binding</keyword>
<keyword evidence="17" id="KW-1185">Reference proteome</keyword>
<reference evidence="16 17" key="1">
    <citation type="submission" date="2023-10" db="EMBL/GenBank/DDBJ databases">
        <title>Chromosome-scale genome assembly provides insights into flower coloration mechanisms of Canna indica.</title>
        <authorList>
            <person name="Li C."/>
        </authorList>
    </citation>
    <scope>NUCLEOTIDE SEQUENCE [LARGE SCALE GENOMIC DNA]</scope>
    <source>
        <tissue evidence="16">Flower</tissue>
    </source>
</reference>
<evidence type="ECO:0000256" key="2">
    <source>
        <dbReference type="ARBA" id="ARBA00022679"/>
    </source>
</evidence>
<evidence type="ECO:0000256" key="9">
    <source>
        <dbReference type="ARBA" id="ARBA00023136"/>
    </source>
</evidence>
<dbReference type="InterPro" id="IPR003609">
    <property type="entry name" value="Pan_app"/>
</dbReference>
<dbReference type="SMART" id="SM00473">
    <property type="entry name" value="PAN_AP"/>
    <property type="match status" value="1"/>
</dbReference>
<evidence type="ECO:0000256" key="11">
    <source>
        <dbReference type="PROSITE-ProRule" id="PRU10141"/>
    </source>
</evidence>
<evidence type="ECO:0000313" key="16">
    <source>
        <dbReference type="EMBL" id="WOL12986.1"/>
    </source>
</evidence>
<dbReference type="GO" id="GO:0016020">
    <property type="term" value="C:membrane"/>
    <property type="evidence" value="ECO:0007669"/>
    <property type="project" value="UniProtKB-SubCell"/>
</dbReference>
<evidence type="ECO:0000256" key="12">
    <source>
        <dbReference type="SAM" id="MobiDB-lite"/>
    </source>
</evidence>
<evidence type="ECO:0000256" key="5">
    <source>
        <dbReference type="ARBA" id="ARBA00022741"/>
    </source>
</evidence>
<evidence type="ECO:0000256" key="10">
    <source>
        <dbReference type="ARBA" id="ARBA00023157"/>
    </source>
</evidence>
<keyword evidence="7 11" id="KW-0067">ATP-binding</keyword>
<dbReference type="PROSITE" id="PS00107">
    <property type="entry name" value="PROTEIN_KINASE_ATP"/>
    <property type="match status" value="1"/>
</dbReference>
<dbReference type="PANTHER" id="PTHR47974">
    <property type="entry name" value="OS07G0415500 PROTEIN"/>
    <property type="match status" value="1"/>
</dbReference>
<dbReference type="Pfam" id="PF00069">
    <property type="entry name" value="Pkinase"/>
    <property type="match status" value="1"/>
</dbReference>
<gene>
    <name evidence="16" type="ORF">Cni_G21755</name>
</gene>
<evidence type="ECO:0000256" key="4">
    <source>
        <dbReference type="ARBA" id="ARBA00022729"/>
    </source>
</evidence>
<dbReference type="EMBL" id="CP136896">
    <property type="protein sequence ID" value="WOL12986.1"/>
    <property type="molecule type" value="Genomic_DNA"/>
</dbReference>
<dbReference type="GO" id="GO:0048544">
    <property type="term" value="P:recognition of pollen"/>
    <property type="evidence" value="ECO:0007669"/>
    <property type="project" value="InterPro"/>
</dbReference>
<keyword evidence="3 13" id="KW-0812">Transmembrane</keyword>
<evidence type="ECO:0000256" key="6">
    <source>
        <dbReference type="ARBA" id="ARBA00022777"/>
    </source>
</evidence>
<dbReference type="InterPro" id="IPR000719">
    <property type="entry name" value="Prot_kinase_dom"/>
</dbReference>
<dbReference type="CDD" id="cd01098">
    <property type="entry name" value="PAN_AP_plant"/>
    <property type="match status" value="1"/>
</dbReference>
<keyword evidence="8 13" id="KW-1133">Transmembrane helix</keyword>
<organism evidence="16 17">
    <name type="scientific">Canna indica</name>
    <name type="common">Indian-shot</name>
    <dbReference type="NCBI Taxonomy" id="4628"/>
    <lineage>
        <taxon>Eukaryota</taxon>
        <taxon>Viridiplantae</taxon>
        <taxon>Streptophyta</taxon>
        <taxon>Embryophyta</taxon>
        <taxon>Tracheophyta</taxon>
        <taxon>Spermatophyta</taxon>
        <taxon>Magnoliopsida</taxon>
        <taxon>Liliopsida</taxon>
        <taxon>Zingiberales</taxon>
        <taxon>Cannaceae</taxon>
        <taxon>Canna</taxon>
    </lineage>
</organism>
<comment type="subcellular location">
    <subcellularLocation>
        <location evidence="1">Membrane</location>
        <topology evidence="1">Single-pass membrane protein</topology>
    </subcellularLocation>
</comment>
<sequence>MSKKYWSSGLWDGRIFSSVPEMNYFYSNLNKVYEFQFVTEEKENYFTYNVKDGNITTRHVIDYDSGQIQVLTWMENTKSWMPFWSQPRSKCSVYALCGPSSSCNDFTTPFCNCVEGFRPKLQTDWDLGDKTGGCVRNTPLKCSQNSLSNSQNDGFLKMSNVILPQNSQTLAMPSSSEDCELACLKNCSCTAYFYNASGCFVWSDGFLNLQEQYNQSDASTFYLRLAASDLPSSNYSERKKGVKIPVIVSIIVGGGFGSLFVIVWIIMRRRRSNQMIRKSKAVGSSLVSFTYSELQHFTKNFSEKIGGGGFGSVFKGFLPGSTAIAVKKLEGLHQGDKQFRTEVSTIGTIQHVNLVRLLGFCSERSKRLLVYEFLPNGSLDTHLSYSNSNPLDWKTRYQIAVETARGLAYLHEKCRDCIIHCDIKPENILLDASFVAKVADFGLAKLVGREFSRVLTTMRGTRGYLAPEWITGVPVTVKADVYSYGMMLFEIISGRRNSEWREQSGAGYFPKVVASKLMRGDVQSLADHGLGDDANLEELERACKVACWCIQDDETCRPTMGQVVQFLEGIVDVIMPPVPKLLQLTAEIPEDIIFFYESSSNQSSKTRRAAPCTSEPESSKSSNSVI</sequence>
<feature type="binding site" evidence="11">
    <location>
        <position position="328"/>
    </location>
    <ligand>
        <name>ATP</name>
        <dbReference type="ChEBI" id="CHEBI:30616"/>
    </ligand>
</feature>
<feature type="domain" description="Protein kinase" evidence="14">
    <location>
        <begin position="299"/>
        <end position="571"/>
    </location>
</feature>
<dbReference type="PANTHER" id="PTHR47974:SF19">
    <property type="entry name" value="RECEPTOR-LIKE SERINE_THREONINE-PROTEIN KINASE"/>
    <property type="match status" value="1"/>
</dbReference>